<name>A0ABU0YUF8_9PROT</name>
<dbReference type="CDD" id="cd06579">
    <property type="entry name" value="TM_PBP1_transp_AraH_like"/>
    <property type="match status" value="1"/>
</dbReference>
<accession>A0ABU0YUF8</accession>
<evidence type="ECO:0000313" key="7">
    <source>
        <dbReference type="EMBL" id="MDQ7251346.1"/>
    </source>
</evidence>
<comment type="caution">
    <text evidence="7">The sequence shown here is derived from an EMBL/GenBank/DDBJ whole genome shotgun (WGS) entry which is preliminary data.</text>
</comment>
<evidence type="ECO:0000256" key="2">
    <source>
        <dbReference type="ARBA" id="ARBA00022475"/>
    </source>
</evidence>
<keyword evidence="5 6" id="KW-0472">Membrane</keyword>
<dbReference type="Pfam" id="PF02653">
    <property type="entry name" value="BPD_transp_2"/>
    <property type="match status" value="1"/>
</dbReference>
<dbReference type="EMBL" id="JAUYVI010000010">
    <property type="protein sequence ID" value="MDQ7251346.1"/>
    <property type="molecule type" value="Genomic_DNA"/>
</dbReference>
<feature type="transmembrane region" description="Helical" evidence="6">
    <location>
        <begin position="160"/>
        <end position="183"/>
    </location>
</feature>
<dbReference type="InterPro" id="IPR001851">
    <property type="entry name" value="ABC_transp_permease"/>
</dbReference>
<sequence>MNDSKLTRAFDNDWIGPALVSLVAIAAISALQPSFLSSFNILVLLSAIAVNMLIALGQLVIIAVGQMNLALGSIGGLVAISFAAMMEIWHLPPLVAMGGGLAIGVIAGMASGFVIARTGISAFIITLAGLQIFKGINLGITEAQPFYGVPQSVKDFGNVALAGPIPWLVLPMVAAAVFMWVLFNRLRIGRYILAIGGNRNAAELSGINLDTTVIWAHALSGLLAAGAGMMLVARLQIGHPAIGEDWLISSFAAPVIGGAILSGGHVSVVGTFFGVVIIAIITQALVLFAIDPFVVQIVLGALILWAVGINRLREMRVARAKA</sequence>
<feature type="transmembrane region" description="Helical" evidence="6">
    <location>
        <begin position="293"/>
        <end position="312"/>
    </location>
</feature>
<reference evidence="8" key="1">
    <citation type="submission" date="2023-08" db="EMBL/GenBank/DDBJ databases">
        <title>Rhodospirillaceae gen. nov., a novel taxon isolated from the Yangtze River Yuezi River estuary sludge.</title>
        <authorList>
            <person name="Ruan L."/>
        </authorList>
    </citation>
    <scope>NUCLEOTIDE SEQUENCE [LARGE SCALE GENOMIC DNA]</scope>
    <source>
        <strain evidence="8">R-7</strain>
    </source>
</reference>
<keyword evidence="3 6" id="KW-0812">Transmembrane</keyword>
<feature type="transmembrane region" description="Helical" evidence="6">
    <location>
        <begin position="213"/>
        <end position="233"/>
    </location>
</feature>
<dbReference type="RefSeq" id="WP_379961626.1">
    <property type="nucleotide sequence ID" value="NZ_JAUYVI010000010.1"/>
</dbReference>
<dbReference type="Proteomes" id="UP001230156">
    <property type="component" value="Unassembled WGS sequence"/>
</dbReference>
<feature type="transmembrane region" description="Helical" evidence="6">
    <location>
        <begin position="122"/>
        <end position="140"/>
    </location>
</feature>
<evidence type="ECO:0000256" key="6">
    <source>
        <dbReference type="SAM" id="Phobius"/>
    </source>
</evidence>
<comment type="subcellular location">
    <subcellularLocation>
        <location evidence="1">Cell membrane</location>
        <topology evidence="1">Multi-pass membrane protein</topology>
    </subcellularLocation>
</comment>
<evidence type="ECO:0000256" key="5">
    <source>
        <dbReference type="ARBA" id="ARBA00023136"/>
    </source>
</evidence>
<evidence type="ECO:0000256" key="3">
    <source>
        <dbReference type="ARBA" id="ARBA00022692"/>
    </source>
</evidence>
<evidence type="ECO:0000256" key="1">
    <source>
        <dbReference type="ARBA" id="ARBA00004651"/>
    </source>
</evidence>
<gene>
    <name evidence="7" type="ORF">Q8A70_26915</name>
</gene>
<dbReference type="PANTHER" id="PTHR32196:SF72">
    <property type="entry name" value="RIBOSE IMPORT PERMEASE PROTEIN RBSC"/>
    <property type="match status" value="1"/>
</dbReference>
<keyword evidence="8" id="KW-1185">Reference proteome</keyword>
<dbReference type="PANTHER" id="PTHR32196">
    <property type="entry name" value="ABC TRANSPORTER PERMEASE PROTEIN YPHD-RELATED-RELATED"/>
    <property type="match status" value="1"/>
</dbReference>
<proteinExistence type="predicted"/>
<evidence type="ECO:0000256" key="4">
    <source>
        <dbReference type="ARBA" id="ARBA00022989"/>
    </source>
</evidence>
<protein>
    <submittedName>
        <fullName evidence="7">ABC transporter permease</fullName>
    </submittedName>
</protein>
<organism evidence="7 8">
    <name type="scientific">Dongia sedimenti</name>
    <dbReference type="NCBI Taxonomy" id="3064282"/>
    <lineage>
        <taxon>Bacteria</taxon>
        <taxon>Pseudomonadati</taxon>
        <taxon>Pseudomonadota</taxon>
        <taxon>Alphaproteobacteria</taxon>
        <taxon>Rhodospirillales</taxon>
        <taxon>Dongiaceae</taxon>
        <taxon>Dongia</taxon>
    </lineage>
</organism>
<keyword evidence="2" id="KW-1003">Cell membrane</keyword>
<keyword evidence="4 6" id="KW-1133">Transmembrane helix</keyword>
<feature type="transmembrane region" description="Helical" evidence="6">
    <location>
        <begin position="41"/>
        <end position="62"/>
    </location>
</feature>
<feature type="transmembrane region" description="Helical" evidence="6">
    <location>
        <begin position="14"/>
        <end position="35"/>
    </location>
</feature>
<feature type="transmembrane region" description="Helical" evidence="6">
    <location>
        <begin position="95"/>
        <end position="115"/>
    </location>
</feature>
<evidence type="ECO:0000313" key="8">
    <source>
        <dbReference type="Proteomes" id="UP001230156"/>
    </source>
</evidence>
<feature type="transmembrane region" description="Helical" evidence="6">
    <location>
        <begin position="69"/>
        <end position="89"/>
    </location>
</feature>